<evidence type="ECO:0000313" key="2">
    <source>
        <dbReference type="EMBL" id="QDY66637.1"/>
    </source>
</evidence>
<dbReference type="SUPFAM" id="SSF51182">
    <property type="entry name" value="RmlC-like cupins"/>
    <property type="match status" value="1"/>
</dbReference>
<dbReference type="InterPro" id="IPR011051">
    <property type="entry name" value="RmlC_Cupin_sf"/>
</dbReference>
<dbReference type="InterPro" id="IPR014710">
    <property type="entry name" value="RmlC-like_jellyroll"/>
</dbReference>
<gene>
    <name evidence="2" type="ORF">FQA45_10050</name>
</gene>
<feature type="domain" description="Cupin type-2" evidence="1">
    <location>
        <begin position="221"/>
        <end position="270"/>
    </location>
</feature>
<dbReference type="Pfam" id="PF07883">
    <property type="entry name" value="Cupin_2"/>
    <property type="match status" value="1"/>
</dbReference>
<dbReference type="Proteomes" id="UP000320717">
    <property type="component" value="Chromosome"/>
</dbReference>
<dbReference type="EMBL" id="CP042260">
    <property type="protein sequence ID" value="QDY66637.1"/>
    <property type="molecule type" value="Genomic_DNA"/>
</dbReference>
<dbReference type="PANTHER" id="PTHR36440:SF1">
    <property type="entry name" value="PUTATIVE (AFU_ORTHOLOGUE AFUA_8G07350)-RELATED"/>
    <property type="match status" value="1"/>
</dbReference>
<evidence type="ECO:0000259" key="1">
    <source>
        <dbReference type="Pfam" id="PF07883"/>
    </source>
</evidence>
<evidence type="ECO:0000313" key="3">
    <source>
        <dbReference type="Proteomes" id="UP000320717"/>
    </source>
</evidence>
<protein>
    <submittedName>
        <fullName evidence="2">Cupin domain-containing protein</fullName>
    </submittedName>
</protein>
<keyword evidence="3" id="KW-1185">Reference proteome</keyword>
<proteinExistence type="predicted"/>
<dbReference type="PANTHER" id="PTHR36440">
    <property type="entry name" value="PUTATIVE (AFU_ORTHOLOGUE AFUA_8G07350)-RELATED"/>
    <property type="match status" value="1"/>
</dbReference>
<reference evidence="2 3" key="1">
    <citation type="submission" date="2019-07" db="EMBL/GenBank/DDBJ databases">
        <title>Complete Genome Sequence of drought tolerant Plant Growth-Promoting Rhizobacterium Glutamicibacter halophytocola DR408.</title>
        <authorList>
            <person name="Nishu S.D."/>
            <person name="Lee T.K."/>
        </authorList>
    </citation>
    <scope>NUCLEOTIDE SEQUENCE [LARGE SCALE GENOMIC DNA]</scope>
    <source>
        <strain evidence="2 3">DR408</strain>
    </source>
</reference>
<name>A0ABX5YAC4_9MICC</name>
<dbReference type="RefSeq" id="WP_146276771.1">
    <property type="nucleotide sequence ID" value="NZ_CP042260.1"/>
</dbReference>
<dbReference type="Gene3D" id="2.60.120.10">
    <property type="entry name" value="Jelly Rolls"/>
    <property type="match status" value="2"/>
</dbReference>
<dbReference type="CDD" id="cd02215">
    <property type="entry name" value="cupin_QDO_N_C"/>
    <property type="match status" value="1"/>
</dbReference>
<dbReference type="InterPro" id="IPR013096">
    <property type="entry name" value="Cupin_2"/>
</dbReference>
<sequence length="340" mass="35806">MTEIDLERIHALAPVINALPGEPVPYYVASGEGERHEVGGQLVTVVARTQDTGGLFEAAFILGPAGAQGAGSALDAVQRSFFVVDGSVQATIAGRTRILVQGDSFHVAPGETLEYRLLSHMTRIFLFSAPGGALADLLGGGSRTEKHLFTMDSLSAADLQFPPGVEAAGSLELPQGSGGYFLSAGGGEHRAWPDALNSYLARPSNTGGRYFAVNTLAAVQPYIIRHFHRLHTENFVCLSGRVWLWVNGQEVLLTAGDFLHAPAGTIHSFAIGAHNTQMLGLLTGGVFEKFFDVTSEPTSAPVYSEGLVDPSTVIAGIQANPDLDLQVVGPPPERALAPGL</sequence>
<organism evidence="2 3">
    <name type="scientific">Glutamicibacter halophytocola</name>
    <dbReference type="NCBI Taxonomy" id="1933880"/>
    <lineage>
        <taxon>Bacteria</taxon>
        <taxon>Bacillati</taxon>
        <taxon>Actinomycetota</taxon>
        <taxon>Actinomycetes</taxon>
        <taxon>Micrococcales</taxon>
        <taxon>Micrococcaceae</taxon>
        <taxon>Glutamicibacter</taxon>
    </lineage>
</organism>
<accession>A0ABX5YAC4</accession>
<dbReference type="InterPro" id="IPR053146">
    <property type="entry name" value="QDO-like"/>
</dbReference>